<gene>
    <name evidence="3" type="ORF">PACLA_8A015982</name>
</gene>
<sequence length="164" mass="17833">MENDEAPNAMQIASLTATIEQLARKRTVLNELNEKLLTMVTDPDELEQEIMEAEDIECEINEKSAQISAFVLSCNTVKNPVISQVNAPQVITSPQQVSAPQVITPPQQDNSPQTIPSQQVSESQPTTSSTLEVIPLQTPPLNQEQSVTVNESEGVSSMNTSTNT</sequence>
<organism evidence="3 4">
    <name type="scientific">Paramuricea clavata</name>
    <name type="common">Red gorgonian</name>
    <name type="synonym">Violescent sea-whip</name>
    <dbReference type="NCBI Taxonomy" id="317549"/>
    <lineage>
        <taxon>Eukaryota</taxon>
        <taxon>Metazoa</taxon>
        <taxon>Cnidaria</taxon>
        <taxon>Anthozoa</taxon>
        <taxon>Octocorallia</taxon>
        <taxon>Malacalcyonacea</taxon>
        <taxon>Plexauridae</taxon>
        <taxon>Paramuricea</taxon>
    </lineage>
</organism>
<feature type="region of interest" description="Disordered" evidence="2">
    <location>
        <begin position="93"/>
        <end position="164"/>
    </location>
</feature>
<evidence type="ECO:0000256" key="1">
    <source>
        <dbReference type="SAM" id="Coils"/>
    </source>
</evidence>
<feature type="non-terminal residue" evidence="3">
    <location>
        <position position="164"/>
    </location>
</feature>
<feature type="coiled-coil region" evidence="1">
    <location>
        <begin position="12"/>
        <end position="66"/>
    </location>
</feature>
<proteinExistence type="predicted"/>
<dbReference type="Proteomes" id="UP001152795">
    <property type="component" value="Unassembled WGS sequence"/>
</dbReference>
<protein>
    <submittedName>
        <fullName evidence="3">Uncharacterized protein</fullName>
    </submittedName>
</protein>
<evidence type="ECO:0000313" key="3">
    <source>
        <dbReference type="EMBL" id="CAB4033947.1"/>
    </source>
</evidence>
<comment type="caution">
    <text evidence="3">The sequence shown here is derived from an EMBL/GenBank/DDBJ whole genome shotgun (WGS) entry which is preliminary data.</text>
</comment>
<reference evidence="3" key="1">
    <citation type="submission" date="2020-04" db="EMBL/GenBank/DDBJ databases">
        <authorList>
            <person name="Alioto T."/>
            <person name="Alioto T."/>
            <person name="Gomez Garrido J."/>
        </authorList>
    </citation>
    <scope>NUCLEOTIDE SEQUENCE</scope>
    <source>
        <strain evidence="3">A484AB</strain>
    </source>
</reference>
<dbReference type="EMBL" id="CACRXK020019688">
    <property type="protein sequence ID" value="CAB4033947.1"/>
    <property type="molecule type" value="Genomic_DNA"/>
</dbReference>
<accession>A0A7D9JQ84</accession>
<dbReference type="AlphaFoldDB" id="A0A7D9JQ84"/>
<feature type="compositionally biased region" description="Polar residues" evidence="2">
    <location>
        <begin position="93"/>
        <end position="131"/>
    </location>
</feature>
<evidence type="ECO:0000313" key="4">
    <source>
        <dbReference type="Proteomes" id="UP001152795"/>
    </source>
</evidence>
<evidence type="ECO:0000256" key="2">
    <source>
        <dbReference type="SAM" id="MobiDB-lite"/>
    </source>
</evidence>
<feature type="compositionally biased region" description="Polar residues" evidence="2">
    <location>
        <begin position="139"/>
        <end position="164"/>
    </location>
</feature>
<name>A0A7D9JQ84_PARCT</name>
<keyword evidence="4" id="KW-1185">Reference proteome</keyword>
<keyword evidence="1" id="KW-0175">Coiled coil</keyword>